<evidence type="ECO:0000259" key="5">
    <source>
        <dbReference type="PROSITE" id="PS50987"/>
    </source>
</evidence>
<dbReference type="InterPro" id="IPR001845">
    <property type="entry name" value="HTH_ArsR_DNA-bd_dom"/>
</dbReference>
<evidence type="ECO:0000256" key="3">
    <source>
        <dbReference type="ARBA" id="ARBA00023163"/>
    </source>
</evidence>
<comment type="caution">
    <text evidence="6">The sequence shown here is derived from an EMBL/GenBank/DDBJ whole genome shotgun (WGS) entry which is preliminary data.</text>
</comment>
<dbReference type="InterPro" id="IPR036388">
    <property type="entry name" value="WH-like_DNA-bd_sf"/>
</dbReference>
<gene>
    <name evidence="6" type="ORF">BZB76_0370</name>
</gene>
<name>A0A495QXT6_9ACTN</name>
<dbReference type="Proteomes" id="UP000274601">
    <property type="component" value="Unassembled WGS sequence"/>
</dbReference>
<sequence>MDEVVYTDLTSGTGDELVQALSALASPHRLRILAALGEGRRYVSELARQVGISRPLLRVHLNRLETAGLVRGSLEVSEDGKAMRYFEVVPFVLNLNLEQVEASVRTLTLKSVGGDEADKTGGKTGDTDGNTDGRRSD</sequence>
<dbReference type="InterPro" id="IPR011991">
    <property type="entry name" value="ArsR-like_HTH"/>
</dbReference>
<dbReference type="SMART" id="SM00418">
    <property type="entry name" value="HTH_ARSR"/>
    <property type="match status" value="1"/>
</dbReference>
<dbReference type="EMBL" id="RBWU01000001">
    <property type="protein sequence ID" value="RKS78932.1"/>
    <property type="molecule type" value="Genomic_DNA"/>
</dbReference>
<evidence type="ECO:0000256" key="2">
    <source>
        <dbReference type="ARBA" id="ARBA00023125"/>
    </source>
</evidence>
<proteinExistence type="predicted"/>
<keyword evidence="2" id="KW-0238">DNA-binding</keyword>
<reference evidence="6 7" key="1">
    <citation type="submission" date="2018-10" db="EMBL/GenBank/DDBJ databases">
        <title>Genomic Encyclopedia of Archaeal and Bacterial Type Strains, Phase II (KMG-II): from individual species to whole genera.</title>
        <authorList>
            <person name="Goeker M."/>
        </authorList>
    </citation>
    <scope>NUCLEOTIDE SEQUENCE [LARGE SCALE GENOMIC DNA]</scope>
    <source>
        <strain evidence="6 7">DSM 43383</strain>
    </source>
</reference>
<feature type="region of interest" description="Disordered" evidence="4">
    <location>
        <begin position="111"/>
        <end position="137"/>
    </location>
</feature>
<evidence type="ECO:0000256" key="1">
    <source>
        <dbReference type="ARBA" id="ARBA00023015"/>
    </source>
</evidence>
<dbReference type="InterPro" id="IPR051081">
    <property type="entry name" value="HTH_MetalResp_TranReg"/>
</dbReference>
<dbReference type="SUPFAM" id="SSF46785">
    <property type="entry name" value="Winged helix' DNA-binding domain"/>
    <property type="match status" value="1"/>
</dbReference>
<dbReference type="CDD" id="cd00090">
    <property type="entry name" value="HTH_ARSR"/>
    <property type="match status" value="1"/>
</dbReference>
<keyword evidence="3" id="KW-0804">Transcription</keyword>
<dbReference type="RefSeq" id="WP_121432533.1">
    <property type="nucleotide sequence ID" value="NZ_RBWU01000001.1"/>
</dbReference>
<dbReference type="PANTHER" id="PTHR33154:SF33">
    <property type="entry name" value="TRANSCRIPTIONAL REPRESSOR SDPR"/>
    <property type="match status" value="1"/>
</dbReference>
<dbReference type="AlphaFoldDB" id="A0A495QXT6"/>
<feature type="domain" description="HTH arsR-type" evidence="5">
    <location>
        <begin position="9"/>
        <end position="103"/>
    </location>
</feature>
<keyword evidence="7" id="KW-1185">Reference proteome</keyword>
<dbReference type="PANTHER" id="PTHR33154">
    <property type="entry name" value="TRANSCRIPTIONAL REGULATOR, ARSR FAMILY"/>
    <property type="match status" value="1"/>
</dbReference>
<dbReference type="Gene3D" id="1.10.10.10">
    <property type="entry name" value="Winged helix-like DNA-binding domain superfamily/Winged helix DNA-binding domain"/>
    <property type="match status" value="1"/>
</dbReference>
<evidence type="ECO:0000256" key="4">
    <source>
        <dbReference type="SAM" id="MobiDB-lite"/>
    </source>
</evidence>
<keyword evidence="1" id="KW-0805">Transcription regulation</keyword>
<protein>
    <submittedName>
        <fullName evidence="6">Helix-turn-helix protein</fullName>
    </submittedName>
</protein>
<organism evidence="6 7">
    <name type="scientific">Actinomadura pelletieri DSM 43383</name>
    <dbReference type="NCBI Taxonomy" id="1120940"/>
    <lineage>
        <taxon>Bacteria</taxon>
        <taxon>Bacillati</taxon>
        <taxon>Actinomycetota</taxon>
        <taxon>Actinomycetes</taxon>
        <taxon>Streptosporangiales</taxon>
        <taxon>Thermomonosporaceae</taxon>
        <taxon>Actinomadura</taxon>
    </lineage>
</organism>
<dbReference type="PROSITE" id="PS50987">
    <property type="entry name" value="HTH_ARSR_2"/>
    <property type="match status" value="1"/>
</dbReference>
<dbReference type="Pfam" id="PF01022">
    <property type="entry name" value="HTH_5"/>
    <property type="match status" value="1"/>
</dbReference>
<dbReference type="OrthoDB" id="3399802at2"/>
<dbReference type="InterPro" id="IPR036390">
    <property type="entry name" value="WH_DNA-bd_sf"/>
</dbReference>
<accession>A0A495QXT6</accession>
<dbReference type="GO" id="GO:0003677">
    <property type="term" value="F:DNA binding"/>
    <property type="evidence" value="ECO:0007669"/>
    <property type="project" value="UniProtKB-KW"/>
</dbReference>
<evidence type="ECO:0000313" key="6">
    <source>
        <dbReference type="EMBL" id="RKS78932.1"/>
    </source>
</evidence>
<evidence type="ECO:0000313" key="7">
    <source>
        <dbReference type="Proteomes" id="UP000274601"/>
    </source>
</evidence>
<dbReference type="GO" id="GO:0003700">
    <property type="term" value="F:DNA-binding transcription factor activity"/>
    <property type="evidence" value="ECO:0007669"/>
    <property type="project" value="InterPro"/>
</dbReference>